<keyword evidence="5 11" id="KW-0812">Transmembrane</keyword>
<keyword evidence="9" id="KW-0560">Oxidoreductase</keyword>
<feature type="domain" description="Prolyl 4-hydroxylase alpha subunit" evidence="12">
    <location>
        <begin position="916"/>
        <end position="1045"/>
    </location>
</feature>
<feature type="transmembrane region" description="Helical" evidence="11">
    <location>
        <begin position="1196"/>
        <end position="1215"/>
    </location>
</feature>
<feature type="transmembrane region" description="Helical" evidence="11">
    <location>
        <begin position="1160"/>
        <end position="1189"/>
    </location>
</feature>
<evidence type="ECO:0000313" key="13">
    <source>
        <dbReference type="EMBL" id="EGB05592.1"/>
    </source>
</evidence>
<dbReference type="Pfam" id="PF07681">
    <property type="entry name" value="DoxX"/>
    <property type="match status" value="2"/>
</dbReference>
<dbReference type="InterPro" id="IPR023753">
    <property type="entry name" value="FAD/NAD-binding_dom"/>
</dbReference>
<evidence type="ECO:0000256" key="2">
    <source>
        <dbReference type="ARBA" id="ARBA00004141"/>
    </source>
</evidence>
<feature type="transmembrane region" description="Helical" evidence="11">
    <location>
        <begin position="458"/>
        <end position="482"/>
    </location>
</feature>
<dbReference type="Proteomes" id="UP000002729">
    <property type="component" value="Unassembled WGS sequence"/>
</dbReference>
<dbReference type="SUPFAM" id="SSF51197">
    <property type="entry name" value="Clavaminate synthase-like"/>
    <property type="match status" value="2"/>
</dbReference>
<dbReference type="GO" id="GO:0016705">
    <property type="term" value="F:oxidoreductase activity, acting on paired donors, with incorporation or reduction of molecular oxygen"/>
    <property type="evidence" value="ECO:0007669"/>
    <property type="project" value="InterPro"/>
</dbReference>
<evidence type="ECO:0000256" key="9">
    <source>
        <dbReference type="ARBA" id="ARBA00023002"/>
    </source>
</evidence>
<evidence type="ECO:0000256" key="4">
    <source>
        <dbReference type="ARBA" id="ARBA00022630"/>
    </source>
</evidence>
<dbReference type="GO" id="GO:0016020">
    <property type="term" value="C:membrane"/>
    <property type="evidence" value="ECO:0007669"/>
    <property type="project" value="UniProtKB-SubCell"/>
</dbReference>
<evidence type="ECO:0000256" key="7">
    <source>
        <dbReference type="ARBA" id="ARBA00022964"/>
    </source>
</evidence>
<dbReference type="EMBL" id="GL833140">
    <property type="protein sequence ID" value="EGB05592.1"/>
    <property type="molecule type" value="Genomic_DNA"/>
</dbReference>
<dbReference type="InterPro" id="IPR032808">
    <property type="entry name" value="DoxX"/>
</dbReference>
<dbReference type="KEGG" id="aaf:AURANDRAFT_66354"/>
<dbReference type="GO" id="GO:0050660">
    <property type="term" value="F:flavin adenine dinucleotide binding"/>
    <property type="evidence" value="ECO:0007669"/>
    <property type="project" value="TreeGrafter"/>
</dbReference>
<dbReference type="GO" id="GO:0005506">
    <property type="term" value="F:iron ion binding"/>
    <property type="evidence" value="ECO:0007669"/>
    <property type="project" value="InterPro"/>
</dbReference>
<dbReference type="GO" id="GO:0051213">
    <property type="term" value="F:dioxygenase activity"/>
    <property type="evidence" value="ECO:0007669"/>
    <property type="project" value="UniProtKB-KW"/>
</dbReference>
<dbReference type="PRINTS" id="PR00368">
    <property type="entry name" value="FADPNR"/>
</dbReference>
<evidence type="ECO:0000259" key="12">
    <source>
        <dbReference type="SMART" id="SM00702"/>
    </source>
</evidence>
<dbReference type="InterPro" id="IPR006620">
    <property type="entry name" value="Pro_4_hyd_alph"/>
</dbReference>
<evidence type="ECO:0000256" key="11">
    <source>
        <dbReference type="SAM" id="Phobius"/>
    </source>
</evidence>
<feature type="transmembrane region" description="Helical" evidence="11">
    <location>
        <begin position="519"/>
        <end position="537"/>
    </location>
</feature>
<keyword evidence="6" id="KW-0274">FAD</keyword>
<evidence type="ECO:0000256" key="6">
    <source>
        <dbReference type="ARBA" id="ARBA00022827"/>
    </source>
</evidence>
<dbReference type="InterPro" id="IPR044861">
    <property type="entry name" value="IPNS-like_FE2OG_OXY"/>
</dbReference>
<dbReference type="GeneID" id="20225756"/>
<gene>
    <name evidence="13" type="ORF">AURANDRAFT_66354</name>
</gene>
<keyword evidence="4" id="KW-0285">Flavoprotein</keyword>
<dbReference type="InterPro" id="IPR027443">
    <property type="entry name" value="IPNS-like_sf"/>
</dbReference>
<dbReference type="PANTHER" id="PTHR43735:SF3">
    <property type="entry name" value="FERROPTOSIS SUPPRESSOR PROTEIN 1"/>
    <property type="match status" value="1"/>
</dbReference>
<dbReference type="GO" id="GO:0031418">
    <property type="term" value="F:L-ascorbic acid binding"/>
    <property type="evidence" value="ECO:0007669"/>
    <property type="project" value="InterPro"/>
</dbReference>
<sequence>MFAVLFVEGGIWVLWLLLNCIDLVLVALSKILPKSPPPGKNLPRVVVVGASFAGLGVVHELGHHIDEVDVTLVDRKDFFEYVPGALRCLVEPAHLRRLSCPLAPAGAAFVRGEVVAVAHGDGEAGERTVRLKGGKGLDYDLLVLCSGSSYAAPIRGVETTLDERRRNLEAAAATLKAAKTVVIMGAGAVGVELAGEILTVYPEGKRVLLVDMATTILPGFHARSVGYCKRWLEARGAELLLGAPLRHVAEKSITLHDGTEVPCDALYKCTGARPNGDFLAGSALGDACAGPRGAVVVDDSLRCAPDVFAAGDLCYHAGSAELKLGHTAEVNAHCVATNVLRLARAKAAQVAPPPLASYPRDVVGNSATPKIFNLSLGKYDATLGFNDLVIHGPLAALVKWLLEWTKVAAAADRPVGVAFWAFADFASNLLGRTLLPTVPPPARGKRTRHRRVLPLSRVPYFFTYLAAAVEIVGSFCLAVGIFARPASLLLAGTMMNALAFHLMKFGPQRFPLNPESRGAYTYEPCLAFLGVTLYFAFAGPGKFAMRPHGGSVTPVAPVTPVTPAVASTATRVGSIVARIQNALDEACATEAASAGAAPAPLAVGALATACGRRELAARLRAKHYAVLRLPGFDGGRLRSAAGALLDDDAALLRVGGAAPVAPDRPAEFVGVFGGDGPGRFAEGRYGGDGRARPPGLAAEAGPALDESRRVLGALGALLARALLPDAEARVADDVSADGGRREVSTTAHRLCRYAPSSKAVVFGAHTDTSFFTLVPLSSPPGLEVFDPSLDAWVRPEAAEGAEATDVLCMPGEFLELASAGAFRAVVHRVLGGPTKRVSTPLLVRGDRRFALGGVNAHDCWRALQEREPDRAAEAIRGAPAHVDGASYVAPHRTRAEAETFYSLALGGAAEVLSADPLVVLLPGFASDADCAAVLAAASRTAWLDDAAAPGDLALRAAAVAELPPAHAERWRVAAYGPGDEPRADAAGGRFATLALYLDDGFAGGATAFPDLGLTVAPKRGDAIFVRDARTPLLRADRFAVAAHAAARREELPVEAGVKHVLMGISLIGRADARATATWRSGRATRIMIVLRRDFGLHDLVIHGPLAALVKWLLEWTKVAAAADRPVGVAFWAFADFASNLLGRTLLPTTRTRPPGVIAEYFPFLVFPYFFTYLAAAVEIVGSFCLAVGIFARPASLLLAGTMMNALAFHLMKFGPQRFPLNPESRGAYTYEPCLAFLGVTLYFAFAGPGKFAMRPHGGSVTPVAPAAPVTPAVASTATRVAGIVARIQNALDEACATEAASAAAAPAPLAVGALATGGGRRELAARLRAKHYAVLRLPGFDGGRLRSAAGALLDDDAALLRVGGAAPVAPDRPAEFVGVFGGDGPGRFAEGRYGGDGRARPPGLAAEAGPALDESRRVLGALGALLARALLPDAEARVADDVSADGGRREVSTTAHRLCRYAPSSKAVVFGAHTDTSFFTLVPLSSPPGLEVFDPSLDAWVRPEAAEGAEATDVLCMPGEFLELASAGAFRAVVHRVLGGPTKRVSTPLLVRGDRRFALGGVNAHDCWRALQESEPDRAAEAIRRAPAHVDGASYVAPHRTRAEAETFYSLALGRAAEVLSADPLVVLLPAFASHADCAAALAAASRTAWLDDAAAPGDLALRAAAVAELPPAHAERWRVDTYGPGDEPRADAAGGRFATLALYLDDGFAGGATAFPDLGLTVAPKRGDAIFFRDARTPLLRADRLAVAAHAAARREELPVEAGVKHVLTRGFRAAPFPDGAPSNDGD</sequence>
<protein>
    <recommendedName>
        <fullName evidence="12">Prolyl 4-hydroxylase alpha subunit domain-containing protein</fullName>
    </recommendedName>
</protein>
<dbReference type="GO" id="GO:0004174">
    <property type="term" value="F:electron-transferring-flavoprotein dehydrogenase activity"/>
    <property type="evidence" value="ECO:0007669"/>
    <property type="project" value="TreeGrafter"/>
</dbReference>
<accession>F0YH17</accession>
<dbReference type="Gene3D" id="3.50.50.100">
    <property type="match status" value="1"/>
</dbReference>
<keyword evidence="8 11" id="KW-1133">Transmembrane helix</keyword>
<organism evidence="14">
    <name type="scientific">Aureococcus anophagefferens</name>
    <name type="common">Harmful bloom alga</name>
    <dbReference type="NCBI Taxonomy" id="44056"/>
    <lineage>
        <taxon>Eukaryota</taxon>
        <taxon>Sar</taxon>
        <taxon>Stramenopiles</taxon>
        <taxon>Ochrophyta</taxon>
        <taxon>Pelagophyceae</taxon>
        <taxon>Pelagomonadales</taxon>
        <taxon>Pelagomonadaceae</taxon>
        <taxon>Aureococcus</taxon>
    </lineage>
</organism>
<dbReference type="InParanoid" id="F0YH17"/>
<evidence type="ECO:0000256" key="8">
    <source>
        <dbReference type="ARBA" id="ARBA00022989"/>
    </source>
</evidence>
<evidence type="ECO:0000313" key="14">
    <source>
        <dbReference type="Proteomes" id="UP000002729"/>
    </source>
</evidence>
<keyword evidence="14" id="KW-1185">Reference proteome</keyword>
<dbReference type="PANTHER" id="PTHR43735">
    <property type="entry name" value="APOPTOSIS-INDUCING FACTOR 1"/>
    <property type="match status" value="1"/>
</dbReference>
<evidence type="ECO:0000256" key="10">
    <source>
        <dbReference type="ARBA" id="ARBA00023136"/>
    </source>
</evidence>
<dbReference type="SMART" id="SM00702">
    <property type="entry name" value="P4Hc"/>
    <property type="match status" value="2"/>
</dbReference>
<name>F0YH17_AURAN</name>
<keyword evidence="10 11" id="KW-0472">Membrane</keyword>
<reference evidence="13 14" key="1">
    <citation type="journal article" date="2011" name="Proc. Natl. Acad. Sci. U.S.A.">
        <title>Niche of harmful alga Aureococcus anophagefferens revealed through ecogenomics.</title>
        <authorList>
            <person name="Gobler C.J."/>
            <person name="Berry D.L."/>
            <person name="Dyhrman S.T."/>
            <person name="Wilhelm S.W."/>
            <person name="Salamov A."/>
            <person name="Lobanov A.V."/>
            <person name="Zhang Y."/>
            <person name="Collier J.L."/>
            <person name="Wurch L.L."/>
            <person name="Kustka A.B."/>
            <person name="Dill B.D."/>
            <person name="Shah M."/>
            <person name="VerBerkmoes N.C."/>
            <person name="Kuo A."/>
            <person name="Terry A."/>
            <person name="Pangilinan J."/>
            <person name="Lindquist E.A."/>
            <person name="Lucas S."/>
            <person name="Paulsen I.T."/>
            <person name="Hattenrath-Lehmann T.K."/>
            <person name="Talmage S.C."/>
            <person name="Walker E.A."/>
            <person name="Koch F."/>
            <person name="Burson A.M."/>
            <person name="Marcoval M.A."/>
            <person name="Tang Y.Z."/>
            <person name="Lecleir G.R."/>
            <person name="Coyne K.J."/>
            <person name="Berg G.M."/>
            <person name="Bertrand E.M."/>
            <person name="Saito M.A."/>
            <person name="Gladyshev V.N."/>
            <person name="Grigoriev I.V."/>
        </authorList>
    </citation>
    <scope>NUCLEOTIDE SEQUENCE [LARGE SCALE GENOMIC DNA]</scope>
    <source>
        <strain evidence="14">CCMP 1984</strain>
    </source>
</reference>
<feature type="domain" description="Prolyl 4-hydroxylase alpha subunit" evidence="12">
    <location>
        <begin position="1611"/>
        <end position="1753"/>
    </location>
</feature>
<keyword evidence="7" id="KW-0223">Dioxygenase</keyword>
<proteinExistence type="inferred from homology"/>
<dbReference type="eggNOG" id="KOG2495">
    <property type="taxonomic scope" value="Eukaryota"/>
</dbReference>
<evidence type="ECO:0000256" key="5">
    <source>
        <dbReference type="ARBA" id="ARBA00022692"/>
    </source>
</evidence>
<comment type="similarity">
    <text evidence="3">Belongs to the FAD-dependent oxidoreductase family.</text>
</comment>
<dbReference type="Gene3D" id="2.60.120.330">
    <property type="entry name" value="B-lactam Antibiotic, Isopenicillin N Synthase, Chain"/>
    <property type="match status" value="2"/>
</dbReference>
<dbReference type="OrthoDB" id="420380at2759"/>
<dbReference type="Pfam" id="PF07992">
    <property type="entry name" value="Pyr_redox_2"/>
    <property type="match status" value="1"/>
</dbReference>
<evidence type="ECO:0000256" key="1">
    <source>
        <dbReference type="ARBA" id="ARBA00001961"/>
    </source>
</evidence>
<dbReference type="InterPro" id="IPR036188">
    <property type="entry name" value="FAD/NAD-bd_sf"/>
</dbReference>
<dbReference type="RefSeq" id="XP_009039723.1">
    <property type="nucleotide sequence ID" value="XM_009041475.1"/>
</dbReference>
<dbReference type="Gene3D" id="2.60.120.620">
    <property type="entry name" value="q2cbj1_9rhob like domain"/>
    <property type="match status" value="2"/>
</dbReference>
<dbReference type="GO" id="GO:0005737">
    <property type="term" value="C:cytoplasm"/>
    <property type="evidence" value="ECO:0007669"/>
    <property type="project" value="TreeGrafter"/>
</dbReference>
<feature type="transmembrane region" description="Helical" evidence="11">
    <location>
        <begin position="12"/>
        <end position="32"/>
    </location>
</feature>
<dbReference type="Pfam" id="PF03171">
    <property type="entry name" value="2OG-FeII_Oxy"/>
    <property type="match status" value="2"/>
</dbReference>
<comment type="cofactor">
    <cofactor evidence="1">
        <name>L-ascorbate</name>
        <dbReference type="ChEBI" id="CHEBI:38290"/>
    </cofactor>
</comment>
<comment type="subcellular location">
    <subcellularLocation>
        <location evidence="2">Membrane</location>
        <topology evidence="2">Multi-pass membrane protein</topology>
    </subcellularLocation>
</comment>
<feature type="transmembrane region" description="Helical" evidence="11">
    <location>
        <begin position="488"/>
        <end position="507"/>
    </location>
</feature>
<dbReference type="SUPFAM" id="SSF51905">
    <property type="entry name" value="FAD/NAD(P)-binding domain"/>
    <property type="match status" value="1"/>
</dbReference>
<evidence type="ECO:0000256" key="3">
    <source>
        <dbReference type="ARBA" id="ARBA00006442"/>
    </source>
</evidence>